<proteinExistence type="predicted"/>
<evidence type="ECO:0000313" key="3">
    <source>
        <dbReference type="Proteomes" id="UP000256964"/>
    </source>
</evidence>
<evidence type="ECO:0000313" key="2">
    <source>
        <dbReference type="EMBL" id="RDX40192.1"/>
    </source>
</evidence>
<dbReference type="EMBL" id="KZ857577">
    <property type="protein sequence ID" value="RDX40192.1"/>
    <property type="molecule type" value="Genomic_DNA"/>
</dbReference>
<gene>
    <name evidence="2" type="ORF">OH76DRAFT_377510</name>
</gene>
<protein>
    <submittedName>
        <fullName evidence="2">Uncharacterized protein</fullName>
    </submittedName>
</protein>
<name>A0A371CIS7_9APHY</name>
<evidence type="ECO:0000256" key="1">
    <source>
        <dbReference type="SAM" id="MobiDB-lite"/>
    </source>
</evidence>
<dbReference type="AlphaFoldDB" id="A0A371CIS7"/>
<organism evidence="2 3">
    <name type="scientific">Lentinus brumalis</name>
    <dbReference type="NCBI Taxonomy" id="2498619"/>
    <lineage>
        <taxon>Eukaryota</taxon>
        <taxon>Fungi</taxon>
        <taxon>Dikarya</taxon>
        <taxon>Basidiomycota</taxon>
        <taxon>Agaricomycotina</taxon>
        <taxon>Agaricomycetes</taxon>
        <taxon>Polyporales</taxon>
        <taxon>Polyporaceae</taxon>
        <taxon>Lentinus</taxon>
    </lineage>
</organism>
<feature type="compositionally biased region" description="Low complexity" evidence="1">
    <location>
        <begin position="74"/>
        <end position="84"/>
    </location>
</feature>
<keyword evidence="3" id="KW-1185">Reference proteome</keyword>
<accession>A0A371CIS7</accession>
<dbReference type="Proteomes" id="UP000256964">
    <property type="component" value="Unassembled WGS sequence"/>
</dbReference>
<reference evidence="2 3" key="1">
    <citation type="journal article" date="2018" name="Biotechnol. Biofuels">
        <title>Integrative visual omics of the white-rot fungus Polyporus brumalis exposes the biotechnological potential of its oxidative enzymes for delignifying raw plant biomass.</title>
        <authorList>
            <person name="Miyauchi S."/>
            <person name="Rancon A."/>
            <person name="Drula E."/>
            <person name="Hage H."/>
            <person name="Chaduli D."/>
            <person name="Favel A."/>
            <person name="Grisel S."/>
            <person name="Henrissat B."/>
            <person name="Herpoel-Gimbert I."/>
            <person name="Ruiz-Duenas F.J."/>
            <person name="Chevret D."/>
            <person name="Hainaut M."/>
            <person name="Lin J."/>
            <person name="Wang M."/>
            <person name="Pangilinan J."/>
            <person name="Lipzen A."/>
            <person name="Lesage-Meessen L."/>
            <person name="Navarro D."/>
            <person name="Riley R."/>
            <person name="Grigoriev I.V."/>
            <person name="Zhou S."/>
            <person name="Raouche S."/>
            <person name="Rosso M.N."/>
        </authorList>
    </citation>
    <scope>NUCLEOTIDE SEQUENCE [LARGE SCALE GENOMIC DNA]</scope>
    <source>
        <strain evidence="2 3">BRFM 1820</strain>
    </source>
</reference>
<sequence>MRPNLPLQITARDHRRAQARSQGQRWLLSRPCLGLLPLGVGHSGRIISLSHNTHANISPPSRVLPRTFASLAAAAGGTAPPDSDTPSKARPGRPFSGSSTVISTLYPMKFTPEDHLVSVSRVSSAVLLNVAQYHDGRPRVSLVQLGRSTGRVRVTRGLPVPVPVRVRYPWETGTGRVRLRVGAKSHS</sequence>
<feature type="region of interest" description="Disordered" evidence="1">
    <location>
        <begin position="74"/>
        <end position="98"/>
    </location>
</feature>